<evidence type="ECO:0000256" key="5">
    <source>
        <dbReference type="ARBA" id="ARBA00022741"/>
    </source>
</evidence>
<dbReference type="EMBL" id="BJCD01000038">
    <property type="protein sequence ID" value="GDZ93921.1"/>
    <property type="molecule type" value="Genomic_DNA"/>
</dbReference>
<evidence type="ECO:0000256" key="3">
    <source>
        <dbReference type="ARBA" id="ARBA00022475"/>
    </source>
</evidence>
<dbReference type="InterPro" id="IPR003439">
    <property type="entry name" value="ABC_transporter-like_ATP-bd"/>
</dbReference>
<keyword evidence="2" id="KW-0813">Transport</keyword>
<dbReference type="GO" id="GO:0005524">
    <property type="term" value="F:ATP binding"/>
    <property type="evidence" value="ECO:0007669"/>
    <property type="project" value="UniProtKB-KW"/>
</dbReference>
<feature type="domain" description="Peptidase C39" evidence="15">
    <location>
        <begin position="322"/>
        <end position="441"/>
    </location>
</feature>
<dbReference type="CDD" id="cd18568">
    <property type="entry name" value="ABC_6TM_HetC_like"/>
    <property type="match status" value="1"/>
</dbReference>
<feature type="transmembrane region" description="Helical" evidence="11">
    <location>
        <begin position="612"/>
        <end position="632"/>
    </location>
</feature>
<keyword evidence="4 11" id="KW-0812">Transmembrane</keyword>
<dbReference type="PANTHER" id="PTHR43394:SF1">
    <property type="entry name" value="ATP-BINDING CASSETTE SUB-FAMILY B MEMBER 10, MITOCHONDRIAL"/>
    <property type="match status" value="1"/>
</dbReference>
<dbReference type="PROSITE" id="PS00211">
    <property type="entry name" value="ABC_TRANSPORTER_1"/>
    <property type="match status" value="1"/>
</dbReference>
<dbReference type="Pfam" id="PF00664">
    <property type="entry name" value="ABC_membrane"/>
    <property type="match status" value="1"/>
</dbReference>
<sequence length="1035" mass="116343">MIKPNLTERDRAFTPSPKTSQYLLIATLENLLTQIQVDTINLAAWSQHWHLHSFQLGDSIDNIAIFTKKTVNSEPNPKPLVYLVVEGRVRLLAWDKNLNREVSVSVIEPGETFGGDQAGWEYSNLSYQAIAASDVIVASIPLVEIPAQTQLQTHLKTTIESRQRLLFFKTQTDWRRLASHRLQELLSNCTQHHINAGTPLQSAIPTQQSRFWLYQGQITGADTVPQVGDSWGEPDPIPPEWSAATELVVYQLPAETLQITSVQGGKSPMRKQQTTITVSPQPATVKPSPVIVPPTAQILSFPKPKPQRVWRGFWQRYPFIQQQSSSDCGIACLAMISQYWGKYLSINSLRNISDVGRSGVSLKNLTLTSERLGYQARPVRASLNRLETEKNPWIAHWQGDHYIVVYKVRRHQVVIADPAEGRKTLSRQAFLTGWTGYALLLEPTEQFHELKEQKRSLGRFAGVIWPHRLLGLQIVLLSLLIQVFGIVTPLLTQIILDRVVVNKSLTSLNVFALGLLLFGVWSLGLSSIRQYLLSYLSNRLDLTLIGGFINHALQLPLKFFESRRVGDILTRVQENQKIQRFLVGQILLSALNVVTGFVYLGLMLYYNWKLTILILGIVPLIILLTLAATPMLRHISRQVFNASADQNSTLVEILTGINTVKAVSAEPELRWRWEEKLTKQMNVQFKAQKLGINLEFVSGLINSIGSTALLWFGATLVIQDQLTIGQFVAFNMMQGYVISPILALVGLWDELQEVLISVERLNDVFEQEPEETPQKQLIVLPRIQGEIHFDNVTFRYQEDAETNILQNLYFKFPPGQTIAIVGRSGSGKSTLVKLLQGLYHPTTGHIYVDGHEIRHVSPPSLRSQMGVVPQDCYLFSGTLLENITLYRDEYTLDQVIEAAKLAEVHGFIQGLPLGYYTKVGERGSSLSGGQRQRVAIARALLGSPRILILDEATSSLDTESESRFQRNLEQMQRDGVAAALRHRTTIIIAHRLSTVRSADCILVIDKGILVEQGNHEHLMATQGLYYHLAQQQLAL</sequence>
<dbReference type="PROSITE" id="PS50929">
    <property type="entry name" value="ABC_TM1F"/>
    <property type="match status" value="1"/>
</dbReference>
<comment type="subcellular location">
    <subcellularLocation>
        <location evidence="1">Cell membrane</location>
        <topology evidence="1">Multi-pass membrane protein</topology>
    </subcellularLocation>
</comment>
<dbReference type="Gene3D" id="1.20.1560.10">
    <property type="entry name" value="ABC transporter type 1, transmembrane domain"/>
    <property type="match status" value="1"/>
</dbReference>
<dbReference type="SUPFAM" id="SSF51206">
    <property type="entry name" value="cAMP-binding domain-like"/>
    <property type="match status" value="1"/>
</dbReference>
<dbReference type="InterPro" id="IPR005074">
    <property type="entry name" value="Peptidase_C39"/>
</dbReference>
<evidence type="ECO:0000313" key="16">
    <source>
        <dbReference type="EMBL" id="GDZ93921.1"/>
    </source>
</evidence>
<dbReference type="PROSITE" id="PS50990">
    <property type="entry name" value="PEPTIDASE_C39"/>
    <property type="match status" value="1"/>
</dbReference>
<keyword evidence="9 11" id="KW-1133">Transmembrane helix</keyword>
<dbReference type="RefSeq" id="WP_141294160.1">
    <property type="nucleotide sequence ID" value="NZ_BJCD01000038.1"/>
</dbReference>
<feature type="transmembrane region" description="Helical" evidence="11">
    <location>
        <begin position="581"/>
        <end position="606"/>
    </location>
</feature>
<feature type="domain" description="ABC transmembrane type-1" evidence="14">
    <location>
        <begin position="474"/>
        <end position="753"/>
    </location>
</feature>
<evidence type="ECO:0000256" key="7">
    <source>
        <dbReference type="ARBA" id="ARBA00022807"/>
    </source>
</evidence>
<dbReference type="InterPro" id="IPR000595">
    <property type="entry name" value="cNMP-bd_dom"/>
</dbReference>
<evidence type="ECO:0000256" key="4">
    <source>
        <dbReference type="ARBA" id="ARBA00022692"/>
    </source>
</evidence>
<organism evidence="16 17">
    <name type="scientific">Planktothrix agardhii CCAP 1459/11A</name>
    <dbReference type="NCBI Taxonomy" id="282420"/>
    <lineage>
        <taxon>Bacteria</taxon>
        <taxon>Bacillati</taxon>
        <taxon>Cyanobacteriota</taxon>
        <taxon>Cyanophyceae</taxon>
        <taxon>Oscillatoriophycideae</taxon>
        <taxon>Oscillatoriales</taxon>
        <taxon>Microcoleaceae</taxon>
        <taxon>Planktothrix</taxon>
    </lineage>
</organism>
<dbReference type="Gene3D" id="3.90.70.10">
    <property type="entry name" value="Cysteine proteinases"/>
    <property type="match status" value="1"/>
</dbReference>
<dbReference type="InterPro" id="IPR018490">
    <property type="entry name" value="cNMP-bd_dom_sf"/>
</dbReference>
<evidence type="ECO:0000259" key="15">
    <source>
        <dbReference type="PROSITE" id="PS50990"/>
    </source>
</evidence>
<dbReference type="Gene3D" id="3.40.50.300">
    <property type="entry name" value="P-loop containing nucleotide triphosphate hydrolases"/>
    <property type="match status" value="1"/>
</dbReference>
<gene>
    <name evidence="16" type="ORF">PA905_17610</name>
</gene>
<dbReference type="InterPro" id="IPR003593">
    <property type="entry name" value="AAA+_ATPase"/>
</dbReference>
<dbReference type="AlphaFoldDB" id="A0A4P5ZWJ8"/>
<feature type="transmembrane region" description="Helical" evidence="11">
    <location>
        <begin position="474"/>
        <end position="496"/>
    </location>
</feature>
<dbReference type="SMART" id="SM00382">
    <property type="entry name" value="AAA"/>
    <property type="match status" value="1"/>
</dbReference>
<keyword evidence="3" id="KW-1003">Cell membrane</keyword>
<evidence type="ECO:0000259" key="13">
    <source>
        <dbReference type="PROSITE" id="PS50893"/>
    </source>
</evidence>
<dbReference type="GO" id="GO:0005886">
    <property type="term" value="C:plasma membrane"/>
    <property type="evidence" value="ECO:0007669"/>
    <property type="project" value="UniProtKB-SubCell"/>
</dbReference>
<keyword evidence="10 11" id="KW-0472">Membrane</keyword>
<dbReference type="FunFam" id="3.40.50.300:FF:000299">
    <property type="entry name" value="ABC transporter ATP-binding protein/permease"/>
    <property type="match status" value="1"/>
</dbReference>
<accession>A0A4P5ZWJ8</accession>
<dbReference type="PROSITE" id="PS50042">
    <property type="entry name" value="CNMP_BINDING_3"/>
    <property type="match status" value="1"/>
</dbReference>
<dbReference type="GO" id="GO:0015421">
    <property type="term" value="F:ABC-type oligopeptide transporter activity"/>
    <property type="evidence" value="ECO:0007669"/>
    <property type="project" value="TreeGrafter"/>
</dbReference>
<dbReference type="InterPro" id="IPR036640">
    <property type="entry name" value="ABC1_TM_sf"/>
</dbReference>
<keyword evidence="5" id="KW-0547">Nucleotide-binding</keyword>
<dbReference type="SUPFAM" id="SSF90123">
    <property type="entry name" value="ABC transporter transmembrane region"/>
    <property type="match status" value="1"/>
</dbReference>
<comment type="caution">
    <text evidence="16">The sequence shown here is derived from an EMBL/GenBank/DDBJ whole genome shotgun (WGS) entry which is preliminary data.</text>
</comment>
<feature type="domain" description="Cyclic nucleotide-binding" evidence="12">
    <location>
        <begin position="81"/>
        <end position="114"/>
    </location>
</feature>
<dbReference type="InterPro" id="IPR039421">
    <property type="entry name" value="Type_1_exporter"/>
</dbReference>
<dbReference type="PROSITE" id="PS50893">
    <property type="entry name" value="ABC_TRANSPORTER_2"/>
    <property type="match status" value="1"/>
</dbReference>
<evidence type="ECO:0000313" key="17">
    <source>
        <dbReference type="Proteomes" id="UP000299794"/>
    </source>
</evidence>
<evidence type="ECO:0000256" key="9">
    <source>
        <dbReference type="ARBA" id="ARBA00022989"/>
    </source>
</evidence>
<dbReference type="PANTHER" id="PTHR43394">
    <property type="entry name" value="ATP-DEPENDENT PERMEASE MDL1, MITOCHONDRIAL"/>
    <property type="match status" value="1"/>
</dbReference>
<dbReference type="InterPro" id="IPR027417">
    <property type="entry name" value="P-loop_NTPase"/>
</dbReference>
<dbReference type="GO" id="GO:0016887">
    <property type="term" value="F:ATP hydrolysis activity"/>
    <property type="evidence" value="ECO:0007669"/>
    <property type="project" value="InterPro"/>
</dbReference>
<evidence type="ECO:0000256" key="11">
    <source>
        <dbReference type="SAM" id="Phobius"/>
    </source>
</evidence>
<proteinExistence type="predicted"/>
<dbReference type="CDD" id="cd02418">
    <property type="entry name" value="Peptidase_C39B"/>
    <property type="match status" value="1"/>
</dbReference>
<keyword evidence="6" id="KW-0378">Hydrolase</keyword>
<dbReference type="Pfam" id="PF00005">
    <property type="entry name" value="ABC_tran"/>
    <property type="match status" value="1"/>
</dbReference>
<dbReference type="GO" id="GO:0006508">
    <property type="term" value="P:proteolysis"/>
    <property type="evidence" value="ECO:0007669"/>
    <property type="project" value="InterPro"/>
</dbReference>
<evidence type="ECO:0000259" key="14">
    <source>
        <dbReference type="PROSITE" id="PS50929"/>
    </source>
</evidence>
<evidence type="ECO:0000256" key="2">
    <source>
        <dbReference type="ARBA" id="ARBA00022448"/>
    </source>
</evidence>
<dbReference type="InterPro" id="IPR017871">
    <property type="entry name" value="ABC_transporter-like_CS"/>
</dbReference>
<feature type="transmembrane region" description="Helical" evidence="11">
    <location>
        <begin position="508"/>
        <end position="528"/>
    </location>
</feature>
<name>A0A4P5ZWJ8_PLAAG</name>
<keyword evidence="8" id="KW-0067">ATP-binding</keyword>
<keyword evidence="7" id="KW-0645">Protease</keyword>
<keyword evidence="7" id="KW-0788">Thiol protease</keyword>
<evidence type="ECO:0000256" key="6">
    <source>
        <dbReference type="ARBA" id="ARBA00022801"/>
    </source>
</evidence>
<dbReference type="InterPro" id="IPR011527">
    <property type="entry name" value="ABC1_TM_dom"/>
</dbReference>
<feature type="domain" description="ABC transporter" evidence="13">
    <location>
        <begin position="787"/>
        <end position="1031"/>
    </location>
</feature>
<evidence type="ECO:0000259" key="12">
    <source>
        <dbReference type="PROSITE" id="PS50042"/>
    </source>
</evidence>
<evidence type="ECO:0000256" key="10">
    <source>
        <dbReference type="ARBA" id="ARBA00023136"/>
    </source>
</evidence>
<protein>
    <submittedName>
        <fullName evidence="16">Cyclic nucleotide-binding protein</fullName>
    </submittedName>
</protein>
<evidence type="ECO:0000256" key="8">
    <source>
        <dbReference type="ARBA" id="ARBA00022840"/>
    </source>
</evidence>
<dbReference type="Proteomes" id="UP000299794">
    <property type="component" value="Unassembled WGS sequence"/>
</dbReference>
<dbReference type="GO" id="GO:0008234">
    <property type="term" value="F:cysteine-type peptidase activity"/>
    <property type="evidence" value="ECO:0007669"/>
    <property type="project" value="UniProtKB-KW"/>
</dbReference>
<reference evidence="17" key="1">
    <citation type="submission" date="2019-02" db="EMBL/GenBank/DDBJ databases">
        <title>Draft genome sequence of Planktothrix agardhii NIES-905.</title>
        <authorList>
            <person name="Yamaguchi H."/>
            <person name="Suzuki S."/>
            <person name="Kawachi M."/>
        </authorList>
    </citation>
    <scope>NUCLEOTIDE SEQUENCE [LARGE SCALE GENOMIC DNA]</scope>
    <source>
        <strain evidence="17">CCAP 1459/11A</strain>
    </source>
</reference>
<dbReference type="Pfam" id="PF03412">
    <property type="entry name" value="Peptidase_C39"/>
    <property type="match status" value="1"/>
</dbReference>
<evidence type="ECO:0000256" key="1">
    <source>
        <dbReference type="ARBA" id="ARBA00004651"/>
    </source>
</evidence>
<dbReference type="SUPFAM" id="SSF52540">
    <property type="entry name" value="P-loop containing nucleoside triphosphate hydrolases"/>
    <property type="match status" value="1"/>
</dbReference>